<keyword evidence="8" id="KW-1278">Translocase</keyword>
<keyword evidence="5 16" id="KW-0813">Transport</keyword>
<feature type="transmembrane region" description="Helical" evidence="16">
    <location>
        <begin position="286"/>
        <end position="304"/>
    </location>
</feature>
<comment type="subcellular location">
    <subcellularLocation>
        <location evidence="1 16">Mitochondrion membrane</location>
        <topology evidence="1 16">Multi-pass membrane protein</topology>
    </subcellularLocation>
</comment>
<evidence type="ECO:0000256" key="11">
    <source>
        <dbReference type="ARBA" id="ARBA00023027"/>
    </source>
</evidence>
<feature type="domain" description="NADH:ubiquinone oxidoreductase chain 4 N-terminal" evidence="18">
    <location>
        <begin position="1"/>
        <end position="110"/>
    </location>
</feature>
<feature type="transmembrane region" description="Helical" evidence="16">
    <location>
        <begin position="21"/>
        <end position="42"/>
    </location>
</feature>
<feature type="transmembrane region" description="Helical" evidence="16">
    <location>
        <begin position="149"/>
        <end position="168"/>
    </location>
</feature>
<feature type="transmembrane region" description="Helical" evidence="16">
    <location>
        <begin position="310"/>
        <end position="331"/>
    </location>
</feature>
<evidence type="ECO:0000313" key="19">
    <source>
        <dbReference type="EMBL" id="AUT14036.1"/>
    </source>
</evidence>
<accession>A0A343SU23</accession>
<evidence type="ECO:0000259" key="17">
    <source>
        <dbReference type="Pfam" id="PF00361"/>
    </source>
</evidence>
<dbReference type="PANTHER" id="PTHR43507">
    <property type="entry name" value="NADH-UBIQUINONE OXIDOREDUCTASE CHAIN 4"/>
    <property type="match status" value="1"/>
</dbReference>
<dbReference type="InterPro" id="IPR000260">
    <property type="entry name" value="NADH4_N"/>
</dbReference>
<name>A0A343SU23_9TELE</name>
<protein>
    <recommendedName>
        <fullName evidence="4 16">NADH-ubiquinone oxidoreductase chain 4</fullName>
        <ecNumber evidence="3 16">7.1.1.2</ecNumber>
    </recommendedName>
</protein>
<dbReference type="GO" id="GO:0048039">
    <property type="term" value="F:ubiquinone binding"/>
    <property type="evidence" value="ECO:0007669"/>
    <property type="project" value="TreeGrafter"/>
</dbReference>
<feature type="transmembrane region" description="Helical" evidence="16">
    <location>
        <begin position="117"/>
        <end position="137"/>
    </location>
</feature>
<dbReference type="PRINTS" id="PR01437">
    <property type="entry name" value="NUOXDRDTASE4"/>
</dbReference>
<dbReference type="EC" id="7.1.1.2" evidence="3 16"/>
<dbReference type="RefSeq" id="YP_009459852.1">
    <property type="nucleotide sequence ID" value="NC_036948.1"/>
</dbReference>
<dbReference type="NCBIfam" id="TIGR01972">
    <property type="entry name" value="NDH_I_M"/>
    <property type="match status" value="1"/>
</dbReference>
<dbReference type="Pfam" id="PF01059">
    <property type="entry name" value="Oxidored_q5_N"/>
    <property type="match status" value="1"/>
</dbReference>
<keyword evidence="14 16" id="KW-0472">Membrane</keyword>
<dbReference type="GO" id="GO:0003954">
    <property type="term" value="F:NADH dehydrogenase activity"/>
    <property type="evidence" value="ECO:0007669"/>
    <property type="project" value="TreeGrafter"/>
</dbReference>
<feature type="transmembrane region" description="Helical" evidence="16">
    <location>
        <begin position="390"/>
        <end position="413"/>
    </location>
</feature>
<dbReference type="GO" id="GO:0042773">
    <property type="term" value="P:ATP synthesis coupled electron transport"/>
    <property type="evidence" value="ECO:0007669"/>
    <property type="project" value="InterPro"/>
</dbReference>
<evidence type="ECO:0000256" key="4">
    <source>
        <dbReference type="ARBA" id="ARBA00021006"/>
    </source>
</evidence>
<feature type="transmembrane region" description="Helical" evidence="16">
    <location>
        <begin position="229"/>
        <end position="248"/>
    </location>
</feature>
<evidence type="ECO:0000256" key="2">
    <source>
        <dbReference type="ARBA" id="ARBA00009025"/>
    </source>
</evidence>
<keyword evidence="6 16" id="KW-0679">Respiratory chain</keyword>
<evidence type="ECO:0000256" key="6">
    <source>
        <dbReference type="ARBA" id="ARBA00022660"/>
    </source>
</evidence>
<evidence type="ECO:0000256" key="16">
    <source>
        <dbReference type="RuleBase" id="RU003297"/>
    </source>
</evidence>
<keyword evidence="13 16" id="KW-0496">Mitochondrion</keyword>
<dbReference type="PANTHER" id="PTHR43507:SF20">
    <property type="entry name" value="NADH-UBIQUINONE OXIDOREDUCTASE CHAIN 4"/>
    <property type="match status" value="1"/>
</dbReference>
<comment type="similarity">
    <text evidence="2 16">Belongs to the complex I subunit 4 family.</text>
</comment>
<organism evidence="19">
    <name type="scientific">Channa gachua</name>
    <name type="common">dwarf snakehead</name>
    <dbReference type="NCBI Taxonomy" id="33790"/>
    <lineage>
        <taxon>Eukaryota</taxon>
        <taxon>Metazoa</taxon>
        <taxon>Chordata</taxon>
        <taxon>Craniata</taxon>
        <taxon>Vertebrata</taxon>
        <taxon>Euteleostomi</taxon>
        <taxon>Actinopterygii</taxon>
        <taxon>Neopterygii</taxon>
        <taxon>Teleostei</taxon>
        <taxon>Neoteleostei</taxon>
        <taxon>Acanthomorphata</taxon>
        <taxon>Anabantaria</taxon>
        <taxon>Anabantiformes</taxon>
        <taxon>Channoidei</taxon>
        <taxon>Channidae</taxon>
        <taxon>Channa</taxon>
    </lineage>
</organism>
<geneLocation type="mitochondrion" evidence="19"/>
<keyword evidence="10 16" id="KW-1133">Transmembrane helix</keyword>
<comment type="function">
    <text evidence="16">Core subunit of the mitochondrial membrane respiratory chain NADH dehydrogenase (Complex I) which catalyzes electron transfer from NADH through the respiratory chain, using ubiquinone as an electron acceptor. Essential for the catalytic activity and assembly of complex I.</text>
</comment>
<dbReference type="InterPro" id="IPR010227">
    <property type="entry name" value="NADH_Q_OxRdtase_chainM/4"/>
</dbReference>
<dbReference type="GeneID" id="35987092"/>
<evidence type="ECO:0000256" key="5">
    <source>
        <dbReference type="ARBA" id="ARBA00022448"/>
    </source>
</evidence>
<dbReference type="InterPro" id="IPR003918">
    <property type="entry name" value="NADH_UbQ_OxRdtase"/>
</dbReference>
<dbReference type="GO" id="GO:0031966">
    <property type="term" value="C:mitochondrial membrane"/>
    <property type="evidence" value="ECO:0007669"/>
    <property type="project" value="UniProtKB-SubCell"/>
</dbReference>
<evidence type="ECO:0000256" key="12">
    <source>
        <dbReference type="ARBA" id="ARBA00023075"/>
    </source>
</evidence>
<dbReference type="CTD" id="4538"/>
<dbReference type="EMBL" id="MF924390">
    <property type="protein sequence ID" value="AUT14036.1"/>
    <property type="molecule type" value="Genomic_DNA"/>
</dbReference>
<dbReference type="AlphaFoldDB" id="A0A343SU23"/>
<dbReference type="GO" id="GO:0008137">
    <property type="term" value="F:NADH dehydrogenase (ubiquinone) activity"/>
    <property type="evidence" value="ECO:0007669"/>
    <property type="project" value="UniProtKB-UniRule"/>
</dbReference>
<evidence type="ECO:0000256" key="10">
    <source>
        <dbReference type="ARBA" id="ARBA00022989"/>
    </source>
</evidence>
<reference evidence="20" key="2">
    <citation type="journal article" date="2019" name="Mitochondrial DNA Part B Resour">
        <title>The mitochondrial genome of dwarf snakehead Channa gachua (Perciformes: Channidae) and phylogenetic analysis.</title>
        <authorList>
            <person name="Zhou J."/>
            <person name="Deng Y."/>
            <person name="Zhou G."/>
        </authorList>
    </citation>
    <scope>NUCLEOTIDE SEQUENCE</scope>
</reference>
<evidence type="ECO:0000256" key="13">
    <source>
        <dbReference type="ARBA" id="ARBA00023128"/>
    </source>
</evidence>
<gene>
    <name evidence="19" type="primary">ND4</name>
</gene>
<keyword evidence="11 16" id="KW-0520">NAD</keyword>
<reference evidence="19" key="1">
    <citation type="submission" date="2017-09" db="EMBL/GenBank/DDBJ databases">
        <title>The complete mitochondrial genome of Channa gachua.</title>
        <authorList>
            <person name="Wen Z.-Y."/>
        </authorList>
    </citation>
    <scope>NUCLEOTIDE SEQUENCE</scope>
</reference>
<feature type="transmembrane region" description="Helical" evidence="16">
    <location>
        <begin position="195"/>
        <end position="217"/>
    </location>
</feature>
<feature type="transmembrane region" description="Helical" evidence="16">
    <location>
        <begin position="260"/>
        <end position="279"/>
    </location>
</feature>
<sequence>MLMLVIPILMLILTTWLVPSKWLWPTTLAHSLIIALFSLIWLKNLSETGWCYLSPFMATDPLSSPLLVLTCWLSPLMILASQNHLSSQPLVRQRMYITLLISLQFFLILTFAATEIIMFYVMFEATLIPTLIIITRWGNQAERLNAGTYFLFYTLAGSLPLLIALLLLQNATGTLSLLTLQYALPAQLLSYADKLWWAGCLLAFLVKMPLYGVHLWLPKAHVEAPIAGSMILAAVLLKLGGYGMMRIIPMLEPLTKELSYPFIILALWGIIMTGSICLRQSDLKSLIAYSSVSHMGLVVGGILIQTPWGFTGAILLMIAHGLTSSALFCLANTNYERTHNRTMILARGLQMALPLMAVWWFTASLANLAFPPLPNLMGELFIIISLFNWSWWTLALTGTGTLITAAYSLYMFLTTQRGPLPTHIIALSPSHSREHLLMALHLLPLILLTLKPELIWGWTT</sequence>
<evidence type="ECO:0000256" key="14">
    <source>
        <dbReference type="ARBA" id="ARBA00023136"/>
    </source>
</evidence>
<dbReference type="GO" id="GO:0015990">
    <property type="term" value="P:electron transport coupled proton transport"/>
    <property type="evidence" value="ECO:0007669"/>
    <property type="project" value="TreeGrafter"/>
</dbReference>
<evidence type="ECO:0000256" key="7">
    <source>
        <dbReference type="ARBA" id="ARBA00022692"/>
    </source>
</evidence>
<keyword evidence="7 16" id="KW-0812">Transmembrane</keyword>
<evidence type="ECO:0000256" key="9">
    <source>
        <dbReference type="ARBA" id="ARBA00022982"/>
    </source>
</evidence>
<evidence type="ECO:0000256" key="1">
    <source>
        <dbReference type="ARBA" id="ARBA00004225"/>
    </source>
</evidence>
<evidence type="ECO:0000256" key="8">
    <source>
        <dbReference type="ARBA" id="ARBA00022967"/>
    </source>
</evidence>
<dbReference type="Pfam" id="PF00361">
    <property type="entry name" value="Proton_antipo_M"/>
    <property type="match status" value="1"/>
</dbReference>
<dbReference type="EMBL" id="MK371068">
    <property type="protein sequence ID" value="QIC20574.1"/>
    <property type="molecule type" value="Genomic_DNA"/>
</dbReference>
<evidence type="ECO:0000259" key="18">
    <source>
        <dbReference type="Pfam" id="PF01059"/>
    </source>
</evidence>
<dbReference type="InterPro" id="IPR001750">
    <property type="entry name" value="ND/Mrp_TM"/>
</dbReference>
<keyword evidence="12 16" id="KW-0830">Ubiquinone</keyword>
<proteinExistence type="inferred from homology"/>
<feature type="transmembrane region" description="Helical" evidence="16">
    <location>
        <begin position="93"/>
        <end position="111"/>
    </location>
</feature>
<comment type="catalytic activity">
    <reaction evidence="15 16">
        <text>a ubiquinone + NADH + 5 H(+)(in) = a ubiquinol + NAD(+) + 4 H(+)(out)</text>
        <dbReference type="Rhea" id="RHEA:29091"/>
        <dbReference type="Rhea" id="RHEA-COMP:9565"/>
        <dbReference type="Rhea" id="RHEA-COMP:9566"/>
        <dbReference type="ChEBI" id="CHEBI:15378"/>
        <dbReference type="ChEBI" id="CHEBI:16389"/>
        <dbReference type="ChEBI" id="CHEBI:17976"/>
        <dbReference type="ChEBI" id="CHEBI:57540"/>
        <dbReference type="ChEBI" id="CHEBI:57945"/>
        <dbReference type="EC" id="7.1.1.2"/>
    </reaction>
</comment>
<evidence type="ECO:0000313" key="20">
    <source>
        <dbReference type="EMBL" id="QIC20574.1"/>
    </source>
</evidence>
<evidence type="ECO:0000256" key="3">
    <source>
        <dbReference type="ARBA" id="ARBA00012944"/>
    </source>
</evidence>
<keyword evidence="9 16" id="KW-0249">Electron transport</keyword>
<feature type="transmembrane region" description="Helical" evidence="16">
    <location>
        <begin position="352"/>
        <end position="370"/>
    </location>
</feature>
<feature type="domain" description="NADH:quinone oxidoreductase/Mrp antiporter transmembrane" evidence="17">
    <location>
        <begin position="113"/>
        <end position="404"/>
    </location>
</feature>
<evidence type="ECO:0000256" key="15">
    <source>
        <dbReference type="ARBA" id="ARBA00049551"/>
    </source>
</evidence>